<dbReference type="PROSITE" id="PS50830">
    <property type="entry name" value="TNASE_3"/>
    <property type="match status" value="1"/>
</dbReference>
<gene>
    <name evidence="2" type="ORF">NCTC10283_00290</name>
</gene>
<dbReference type="STRING" id="1120980.GCA_000745955_02624"/>
<keyword evidence="3" id="KW-1185">Reference proteome</keyword>
<evidence type="ECO:0000313" key="3">
    <source>
        <dbReference type="Proteomes" id="UP000254209"/>
    </source>
</evidence>
<name>A0A376BKQ3_9NEIS</name>
<dbReference type="EMBL" id="UFSO01000002">
    <property type="protein sequence ID" value="SSY70213.1"/>
    <property type="molecule type" value="Genomic_DNA"/>
</dbReference>
<dbReference type="PANTHER" id="PTHR12302">
    <property type="entry name" value="EBNA2 BINDING PROTEIN P100"/>
    <property type="match status" value="1"/>
</dbReference>
<evidence type="ECO:0000259" key="1">
    <source>
        <dbReference type="PROSITE" id="PS50830"/>
    </source>
</evidence>
<proteinExistence type="predicted"/>
<feature type="domain" description="TNase-like" evidence="1">
    <location>
        <begin position="34"/>
        <end position="162"/>
    </location>
</feature>
<dbReference type="SMART" id="SM00318">
    <property type="entry name" value="SNc"/>
    <property type="match status" value="1"/>
</dbReference>
<protein>
    <submittedName>
        <fullName evidence="2">Staphylococcal nuclease homologue</fullName>
    </submittedName>
</protein>
<dbReference type="PANTHER" id="PTHR12302:SF26">
    <property type="entry name" value="BLR1266 PROTEIN"/>
    <property type="match status" value="1"/>
</dbReference>
<reference evidence="2 3" key="1">
    <citation type="submission" date="2018-06" db="EMBL/GenBank/DDBJ databases">
        <authorList>
            <consortium name="Pathogen Informatics"/>
            <person name="Doyle S."/>
        </authorList>
    </citation>
    <scope>NUCLEOTIDE SEQUENCE [LARGE SCALE GENOMIC DNA]</scope>
    <source>
        <strain evidence="2 3">NCTC10283</strain>
    </source>
</reference>
<dbReference type="SUPFAM" id="SSF50199">
    <property type="entry name" value="Staphylococcal nuclease"/>
    <property type="match status" value="1"/>
</dbReference>
<sequence length="184" mass="19751">MAALGVAVASALVANQFAGKSNASGDKAAAKKGQTYAAKVIKVADGDTATVTDTHGAKHTLRFAYIDAPEKAQAHGIASKNALEKLIHGKQVEVYVTDVDRYSREVAVVKLQGLDVNYEQVKNGNAWHYQTYAKKSQPSGDYSRYAAALAAAEKNRVGLWSGKKPQAPWDYRAQLRAQGGNTEE</sequence>
<evidence type="ECO:0000313" key="2">
    <source>
        <dbReference type="EMBL" id="SSY70213.1"/>
    </source>
</evidence>
<dbReference type="Proteomes" id="UP000254209">
    <property type="component" value="Unassembled WGS sequence"/>
</dbReference>
<accession>A0A376BKQ3</accession>
<dbReference type="AlphaFoldDB" id="A0A376BKQ3"/>
<dbReference type="Gene3D" id="2.40.50.90">
    <property type="match status" value="1"/>
</dbReference>
<organism evidence="2 3">
    <name type="scientific">Alysiella crassa</name>
    <dbReference type="NCBI Taxonomy" id="153491"/>
    <lineage>
        <taxon>Bacteria</taxon>
        <taxon>Pseudomonadati</taxon>
        <taxon>Pseudomonadota</taxon>
        <taxon>Betaproteobacteria</taxon>
        <taxon>Neisseriales</taxon>
        <taxon>Neisseriaceae</taxon>
        <taxon>Alysiella</taxon>
    </lineage>
</organism>
<dbReference type="InterPro" id="IPR035437">
    <property type="entry name" value="SNase_OB-fold_sf"/>
</dbReference>
<dbReference type="InterPro" id="IPR016071">
    <property type="entry name" value="Staphylococal_nuclease_OB-fold"/>
</dbReference>
<dbReference type="Pfam" id="PF00565">
    <property type="entry name" value="SNase"/>
    <property type="match status" value="1"/>
</dbReference>